<evidence type="ECO:0000256" key="8">
    <source>
        <dbReference type="ARBA" id="ARBA00022614"/>
    </source>
</evidence>
<keyword evidence="19" id="KW-0325">Glycoprotein</keyword>
<evidence type="ECO:0000256" key="22">
    <source>
        <dbReference type="PROSITE-ProRule" id="PRU10141"/>
    </source>
</evidence>
<reference evidence="27" key="1">
    <citation type="submission" date="2024-07" db="EMBL/GenBank/DDBJ databases">
        <title>Two chromosome-level genome assemblies of Korean endemic species Abeliophyllum distichum and Forsythia ovata (Oleaceae).</title>
        <authorList>
            <person name="Jang H."/>
        </authorList>
    </citation>
    <scope>NUCLEOTIDE SEQUENCE [LARGE SCALE GENOMIC DNA]</scope>
</reference>
<keyword evidence="17 23" id="KW-0472">Membrane</keyword>
<dbReference type="InterPro" id="IPR011009">
    <property type="entry name" value="Kinase-like_dom_sf"/>
</dbReference>
<dbReference type="InterPro" id="IPR017441">
    <property type="entry name" value="Protein_kinase_ATP_BS"/>
</dbReference>
<dbReference type="InterPro" id="IPR050647">
    <property type="entry name" value="Plant_LRR-RLKs"/>
</dbReference>
<dbReference type="SMART" id="SM00220">
    <property type="entry name" value="S_TKc"/>
    <property type="match status" value="1"/>
</dbReference>
<evidence type="ECO:0000256" key="6">
    <source>
        <dbReference type="ARBA" id="ARBA00022527"/>
    </source>
</evidence>
<dbReference type="EC" id="2.7.11.1" evidence="4"/>
<dbReference type="Pfam" id="PF00560">
    <property type="entry name" value="LRR_1"/>
    <property type="match status" value="4"/>
</dbReference>
<evidence type="ECO:0000313" key="27">
    <source>
        <dbReference type="Proteomes" id="UP001604336"/>
    </source>
</evidence>
<comment type="caution">
    <text evidence="26">The sequence shown here is derived from an EMBL/GenBank/DDBJ whole genome shotgun (WGS) entry which is preliminary data.</text>
</comment>
<evidence type="ECO:0000256" key="5">
    <source>
        <dbReference type="ARBA" id="ARBA00022475"/>
    </source>
</evidence>
<dbReference type="EMBL" id="JBFOLK010000004">
    <property type="protein sequence ID" value="KAL2518044.1"/>
    <property type="molecule type" value="Genomic_DNA"/>
</dbReference>
<keyword evidence="6" id="KW-0723">Serine/threonine-protein kinase</keyword>
<dbReference type="GO" id="GO:0005886">
    <property type="term" value="C:plasma membrane"/>
    <property type="evidence" value="ECO:0007669"/>
    <property type="project" value="UniProtKB-SubCell"/>
</dbReference>
<dbReference type="GO" id="GO:0004674">
    <property type="term" value="F:protein serine/threonine kinase activity"/>
    <property type="evidence" value="ECO:0007669"/>
    <property type="project" value="UniProtKB-KW"/>
</dbReference>
<evidence type="ECO:0000256" key="20">
    <source>
        <dbReference type="ARBA" id="ARBA00047899"/>
    </source>
</evidence>
<keyword evidence="27" id="KW-1185">Reference proteome</keyword>
<evidence type="ECO:0000256" key="13">
    <source>
        <dbReference type="ARBA" id="ARBA00022741"/>
    </source>
</evidence>
<evidence type="ECO:0000256" key="15">
    <source>
        <dbReference type="ARBA" id="ARBA00022840"/>
    </source>
</evidence>
<dbReference type="FunFam" id="3.80.10.10:FF:000383">
    <property type="entry name" value="Leucine-rich repeat receptor protein kinase EMS1"/>
    <property type="match status" value="1"/>
</dbReference>
<dbReference type="Gene3D" id="3.80.10.10">
    <property type="entry name" value="Ribonuclease Inhibitor"/>
    <property type="match status" value="4"/>
</dbReference>
<evidence type="ECO:0000256" key="21">
    <source>
        <dbReference type="ARBA" id="ARBA00048679"/>
    </source>
</evidence>
<dbReference type="FunFam" id="3.80.10.10:FF:000129">
    <property type="entry name" value="Leucine-rich repeat receptor-like kinase"/>
    <property type="match status" value="1"/>
</dbReference>
<keyword evidence="14" id="KW-0418">Kinase</keyword>
<feature type="transmembrane region" description="Helical" evidence="23">
    <location>
        <begin position="644"/>
        <end position="669"/>
    </location>
</feature>
<dbReference type="PROSITE" id="PS00107">
    <property type="entry name" value="PROTEIN_KINASE_ATP"/>
    <property type="match status" value="1"/>
</dbReference>
<protein>
    <recommendedName>
        <fullName evidence="4">non-specific serine/threonine protein kinase</fullName>
        <ecNumber evidence="4">2.7.11.1</ecNumber>
    </recommendedName>
</protein>
<proteinExistence type="inferred from homology"/>
<dbReference type="Pfam" id="PF23598">
    <property type="entry name" value="LRR_14"/>
    <property type="match status" value="1"/>
</dbReference>
<evidence type="ECO:0000256" key="14">
    <source>
        <dbReference type="ARBA" id="ARBA00022777"/>
    </source>
</evidence>
<evidence type="ECO:0000256" key="7">
    <source>
        <dbReference type="ARBA" id="ARBA00022553"/>
    </source>
</evidence>
<feature type="binding site" evidence="22">
    <location>
        <position position="728"/>
    </location>
    <ligand>
        <name>ATP</name>
        <dbReference type="ChEBI" id="CHEBI:30616"/>
    </ligand>
</feature>
<name>A0ABD1TZ99_9LAMI</name>
<dbReference type="Pfam" id="PF08263">
    <property type="entry name" value="LRRNT_2"/>
    <property type="match status" value="1"/>
</dbReference>
<evidence type="ECO:0000256" key="16">
    <source>
        <dbReference type="ARBA" id="ARBA00022989"/>
    </source>
</evidence>
<feature type="domain" description="Protein kinase" evidence="25">
    <location>
        <begin position="700"/>
        <end position="963"/>
    </location>
</feature>
<comment type="similarity">
    <text evidence="3">Belongs to the protein kinase superfamily. Ser/Thr protein kinase family.</text>
</comment>
<evidence type="ECO:0000256" key="24">
    <source>
        <dbReference type="SAM" id="SignalP"/>
    </source>
</evidence>
<accession>A0ABD1TZ99</accession>
<evidence type="ECO:0000256" key="23">
    <source>
        <dbReference type="SAM" id="Phobius"/>
    </source>
</evidence>
<dbReference type="InterPro" id="IPR000719">
    <property type="entry name" value="Prot_kinase_dom"/>
</dbReference>
<dbReference type="GO" id="GO:0006952">
    <property type="term" value="P:defense response"/>
    <property type="evidence" value="ECO:0007669"/>
    <property type="project" value="UniProtKB-ARBA"/>
</dbReference>
<evidence type="ECO:0000256" key="18">
    <source>
        <dbReference type="ARBA" id="ARBA00023170"/>
    </source>
</evidence>
<feature type="chain" id="PRO_5044746387" description="non-specific serine/threonine protein kinase" evidence="24">
    <location>
        <begin position="21"/>
        <end position="1001"/>
    </location>
</feature>
<evidence type="ECO:0000256" key="9">
    <source>
        <dbReference type="ARBA" id="ARBA00022679"/>
    </source>
</evidence>
<organism evidence="26 27">
    <name type="scientific">Abeliophyllum distichum</name>
    <dbReference type="NCBI Taxonomy" id="126358"/>
    <lineage>
        <taxon>Eukaryota</taxon>
        <taxon>Viridiplantae</taxon>
        <taxon>Streptophyta</taxon>
        <taxon>Embryophyta</taxon>
        <taxon>Tracheophyta</taxon>
        <taxon>Spermatophyta</taxon>
        <taxon>Magnoliopsida</taxon>
        <taxon>eudicotyledons</taxon>
        <taxon>Gunneridae</taxon>
        <taxon>Pentapetalae</taxon>
        <taxon>asterids</taxon>
        <taxon>lamiids</taxon>
        <taxon>Lamiales</taxon>
        <taxon>Oleaceae</taxon>
        <taxon>Forsythieae</taxon>
        <taxon>Abeliophyllum</taxon>
    </lineage>
</organism>
<keyword evidence="8" id="KW-0433">Leucine-rich repeat</keyword>
<keyword evidence="5" id="KW-1003">Cell membrane</keyword>
<dbReference type="Gene3D" id="1.10.510.10">
    <property type="entry name" value="Transferase(Phosphotransferase) domain 1"/>
    <property type="match status" value="1"/>
</dbReference>
<keyword evidence="15 22" id="KW-0067">ATP-binding</keyword>
<dbReference type="FunFam" id="3.80.10.10:FF:000288">
    <property type="entry name" value="LRR receptor-like serine/threonine-protein kinase EFR"/>
    <property type="match status" value="1"/>
</dbReference>
<gene>
    <name evidence="26" type="ORF">Adt_14291</name>
</gene>
<dbReference type="InterPro" id="IPR008271">
    <property type="entry name" value="Ser/Thr_kinase_AS"/>
</dbReference>
<keyword evidence="13 22" id="KW-0547">Nucleotide-binding</keyword>
<dbReference type="Proteomes" id="UP001604336">
    <property type="component" value="Unassembled WGS sequence"/>
</dbReference>
<keyword evidence="9" id="KW-0808">Transferase</keyword>
<evidence type="ECO:0000256" key="4">
    <source>
        <dbReference type="ARBA" id="ARBA00012513"/>
    </source>
</evidence>
<evidence type="ECO:0000256" key="3">
    <source>
        <dbReference type="ARBA" id="ARBA00008684"/>
    </source>
</evidence>
<dbReference type="PROSITE" id="PS00108">
    <property type="entry name" value="PROTEIN_KINASE_ST"/>
    <property type="match status" value="1"/>
</dbReference>
<dbReference type="FunFam" id="3.30.200.20:FF:000432">
    <property type="entry name" value="LRR receptor-like serine/threonine-protein kinase EFR"/>
    <property type="match status" value="1"/>
</dbReference>
<dbReference type="SUPFAM" id="SSF52058">
    <property type="entry name" value="L domain-like"/>
    <property type="match status" value="2"/>
</dbReference>
<dbReference type="Pfam" id="PF00069">
    <property type="entry name" value="Pkinase"/>
    <property type="match status" value="1"/>
</dbReference>
<dbReference type="PANTHER" id="PTHR48056:SF89">
    <property type="entry name" value="OS06G0585982 PROTEIN"/>
    <property type="match status" value="1"/>
</dbReference>
<keyword evidence="18" id="KW-0675">Receptor</keyword>
<evidence type="ECO:0000256" key="17">
    <source>
        <dbReference type="ARBA" id="ARBA00023136"/>
    </source>
</evidence>
<dbReference type="InterPro" id="IPR032675">
    <property type="entry name" value="LRR_dom_sf"/>
</dbReference>
<evidence type="ECO:0000256" key="2">
    <source>
        <dbReference type="ARBA" id="ARBA00004479"/>
    </source>
</evidence>
<comment type="catalytic activity">
    <reaction evidence="21">
        <text>L-seryl-[protein] + ATP = O-phospho-L-seryl-[protein] + ADP + H(+)</text>
        <dbReference type="Rhea" id="RHEA:17989"/>
        <dbReference type="Rhea" id="RHEA-COMP:9863"/>
        <dbReference type="Rhea" id="RHEA-COMP:11604"/>
        <dbReference type="ChEBI" id="CHEBI:15378"/>
        <dbReference type="ChEBI" id="CHEBI:29999"/>
        <dbReference type="ChEBI" id="CHEBI:30616"/>
        <dbReference type="ChEBI" id="CHEBI:83421"/>
        <dbReference type="ChEBI" id="CHEBI:456216"/>
        <dbReference type="EC" id="2.7.11.1"/>
    </reaction>
</comment>
<evidence type="ECO:0000256" key="12">
    <source>
        <dbReference type="ARBA" id="ARBA00022737"/>
    </source>
</evidence>
<dbReference type="InterPro" id="IPR055414">
    <property type="entry name" value="LRR_R13L4/SHOC2-like"/>
</dbReference>
<dbReference type="SUPFAM" id="SSF56112">
    <property type="entry name" value="Protein kinase-like (PK-like)"/>
    <property type="match status" value="1"/>
</dbReference>
<dbReference type="PROSITE" id="PS50011">
    <property type="entry name" value="PROTEIN_KINASE_DOM"/>
    <property type="match status" value="1"/>
</dbReference>
<dbReference type="InterPro" id="IPR003591">
    <property type="entry name" value="Leu-rich_rpt_typical-subtyp"/>
</dbReference>
<feature type="signal peptide" evidence="24">
    <location>
        <begin position="1"/>
        <end position="20"/>
    </location>
</feature>
<dbReference type="GO" id="GO:0005524">
    <property type="term" value="F:ATP binding"/>
    <property type="evidence" value="ECO:0007669"/>
    <property type="project" value="UniProtKB-UniRule"/>
</dbReference>
<dbReference type="InterPro" id="IPR001611">
    <property type="entry name" value="Leu-rich_rpt"/>
</dbReference>
<keyword evidence="10 23" id="KW-0812">Transmembrane</keyword>
<evidence type="ECO:0000256" key="11">
    <source>
        <dbReference type="ARBA" id="ARBA00022729"/>
    </source>
</evidence>
<evidence type="ECO:0000256" key="19">
    <source>
        <dbReference type="ARBA" id="ARBA00023180"/>
    </source>
</evidence>
<keyword evidence="12" id="KW-0677">Repeat</keyword>
<dbReference type="FunFam" id="1.10.510.10:FF:000358">
    <property type="entry name" value="Putative leucine-rich repeat receptor-like serine/threonine-protein kinase"/>
    <property type="match status" value="1"/>
</dbReference>
<evidence type="ECO:0000256" key="10">
    <source>
        <dbReference type="ARBA" id="ARBA00022692"/>
    </source>
</evidence>
<evidence type="ECO:0000259" key="25">
    <source>
        <dbReference type="PROSITE" id="PS50011"/>
    </source>
</evidence>
<keyword evidence="7" id="KW-0597">Phosphoprotein</keyword>
<dbReference type="GO" id="GO:0051707">
    <property type="term" value="P:response to other organism"/>
    <property type="evidence" value="ECO:0007669"/>
    <property type="project" value="UniProtKB-ARBA"/>
</dbReference>
<dbReference type="Gene3D" id="3.30.200.20">
    <property type="entry name" value="Phosphorylase Kinase, domain 1"/>
    <property type="match status" value="1"/>
</dbReference>
<comment type="catalytic activity">
    <reaction evidence="20">
        <text>L-threonyl-[protein] + ATP = O-phospho-L-threonyl-[protein] + ADP + H(+)</text>
        <dbReference type="Rhea" id="RHEA:46608"/>
        <dbReference type="Rhea" id="RHEA-COMP:11060"/>
        <dbReference type="Rhea" id="RHEA-COMP:11605"/>
        <dbReference type="ChEBI" id="CHEBI:15378"/>
        <dbReference type="ChEBI" id="CHEBI:30013"/>
        <dbReference type="ChEBI" id="CHEBI:30616"/>
        <dbReference type="ChEBI" id="CHEBI:61977"/>
        <dbReference type="ChEBI" id="CHEBI:456216"/>
        <dbReference type="EC" id="2.7.11.1"/>
    </reaction>
</comment>
<dbReference type="PANTHER" id="PTHR48056">
    <property type="entry name" value="LRR RECEPTOR-LIKE SERINE/THREONINE-PROTEIN KINASE-RELATED"/>
    <property type="match status" value="1"/>
</dbReference>
<dbReference type="AlphaFoldDB" id="A0ABD1TZ99"/>
<sequence length="1001" mass="110944">MSFICFFIPSFLIFLSCCLSKSTSVLNGNMTDRFALLSIKAGLDSDPLQVTASWNESTHFCSWIGVSCRNQRVVKLDLSSSMLLGSLSPSVGNLSFLIEFELYNNSFRGEIPQEIGRLSRLKILSLENNSFSGEIPKNISKCFNLIKLGLGGNNLVGTIPMEFQFLSNLKLFFVYLNNLTGQLPPYLGNISSLVSISAGGNNFDGNIPDTLGRLRNLQYVELGLNNLSGTIPSSFFNLSSLTEIDMPRNQLQGRLPPDIFSTLPRLIKLNIPRNQFTGNIPSSVLNATELNLFAINVNGFTGKVPSFRNMQKLDWLALNQNDLGYGKSDDLDFMSSLLNCTLLRLLHLSENNFQGVLPRLIGNISGLRRFTIGRNLIYGNIPTEIGELVNLETMYLWSNQLTGSIPDSVGKLQQLRILSLLQNRLSGEILPSIGNLTMLTELYIQGNNFQGNIPYTLGRCRSLLSADLSQNNLSGYIPKEIFSLSSLSEFLDLSSNRLVGSLSSEISGLEHLVLLNLSNNMLSDTIPDSLGSLVNLRELYMANNFFQGNLSPMSSLKSLEILDISHNNITGKIPKFLENFSFLRSLNLSSNDLEGEVPTEGVFKNSSQVSVDGNSNLCGGIPDLQLPLCSIKEAAKKSRISRSVILIICICSSVLVLILVTTSVIVYFWKHKKKVLYADSLGNVHPTVSYQSLHKATDGFSPEHLIGSGKFSSVYRGTLNENGTVAIKVLKLEVQGASKSFVAECEALRCTRHRNLVKVLTSCSSVDFQGMEFKAIVYSFMENGNLENWLHQDPEIGDIKHWPRHLTLVERLNIAIDVASALDYLHNHCGSPLMHCDLKPSNILLDGNLVAHVGDFGLARFIHEANHAFSQGINGTIGYAAPEYGMGSEPSPQGDLYSYGILLLELFTGKRPTSHDFTNGLNLHNFSKMAIPERVFEICDPTLFYDEEERLSKYSDYEIKKCLISVMQIGIFCSVELPRERMDISNVINELYSARNIFLTT</sequence>
<keyword evidence="16 23" id="KW-1133">Transmembrane helix</keyword>
<keyword evidence="11 24" id="KW-0732">Signal</keyword>
<evidence type="ECO:0000256" key="1">
    <source>
        <dbReference type="ARBA" id="ARBA00004162"/>
    </source>
</evidence>
<comment type="subcellular location">
    <subcellularLocation>
        <location evidence="1">Cell membrane</location>
        <topology evidence="1">Single-pass membrane protein</topology>
    </subcellularLocation>
    <subcellularLocation>
        <location evidence="2">Membrane</location>
        <topology evidence="2">Single-pass type I membrane protein</topology>
    </subcellularLocation>
</comment>
<dbReference type="InterPro" id="IPR013210">
    <property type="entry name" value="LRR_N_plant-typ"/>
</dbReference>
<dbReference type="SMART" id="SM00365">
    <property type="entry name" value="LRR_SD22"/>
    <property type="match status" value="5"/>
</dbReference>
<dbReference type="SMART" id="SM00369">
    <property type="entry name" value="LRR_TYP"/>
    <property type="match status" value="8"/>
</dbReference>
<evidence type="ECO:0000313" key="26">
    <source>
        <dbReference type="EMBL" id="KAL2518044.1"/>
    </source>
</evidence>